<dbReference type="KEGG" id="tsy:THSYN_19480"/>
<dbReference type="Proteomes" id="UP000232638">
    <property type="component" value="Chromosome"/>
</dbReference>
<evidence type="ECO:0000256" key="2">
    <source>
        <dbReference type="ARBA" id="ARBA00007656"/>
    </source>
</evidence>
<dbReference type="SUPFAM" id="SSF109998">
    <property type="entry name" value="Triger factor/SurA peptide-binding domain-like"/>
    <property type="match status" value="1"/>
</dbReference>
<evidence type="ECO:0000256" key="3">
    <source>
        <dbReference type="ARBA" id="ARBA00013194"/>
    </source>
</evidence>
<dbReference type="EC" id="5.2.1.8" evidence="3"/>
<dbReference type="GO" id="GO:0003755">
    <property type="term" value="F:peptidyl-prolyl cis-trans isomerase activity"/>
    <property type="evidence" value="ECO:0007669"/>
    <property type="project" value="UniProtKB-KW"/>
</dbReference>
<feature type="chain" id="PRO_5015004846" description="peptidylprolyl isomerase" evidence="7">
    <location>
        <begin position="22"/>
        <end position="315"/>
    </location>
</feature>
<evidence type="ECO:0000256" key="7">
    <source>
        <dbReference type="SAM" id="SignalP"/>
    </source>
</evidence>
<feature type="signal peptide" evidence="7">
    <location>
        <begin position="1"/>
        <end position="21"/>
    </location>
</feature>
<evidence type="ECO:0000313" key="10">
    <source>
        <dbReference type="Proteomes" id="UP000232638"/>
    </source>
</evidence>
<dbReference type="InterPro" id="IPR046357">
    <property type="entry name" value="PPIase_dom_sf"/>
</dbReference>
<evidence type="ECO:0000256" key="4">
    <source>
        <dbReference type="ARBA" id="ARBA00023110"/>
    </source>
</evidence>
<keyword evidence="7" id="KW-0732">Signal</keyword>
<evidence type="ECO:0000256" key="5">
    <source>
        <dbReference type="PROSITE-ProRule" id="PRU00278"/>
    </source>
</evidence>
<feature type="region of interest" description="Disordered" evidence="6">
    <location>
        <begin position="284"/>
        <end position="315"/>
    </location>
</feature>
<sequence>MLKNRISLVVGALLASGLCLADDAKVAPKGAAPAAAAAAPAAPGANVNIATVNGVAYPLDLFRMFFMERLQETQAQNDPAFQQQAFNEFMTMVVAAQEAQKRKLQDAPDVTAAIEVQRLKVLSNAALAAMAQDLKVTDDELKKAYEEVKKNAARTEFKARHILLKDEAAAKKVIKDLEKGADFGELAKKNSEVSTAKTDGGVLDWFDANSMPKPFADAVAKMKAGTNSKEPVQTQFGWHVINLQETRTGEPPSFEDAKQKLTALVQRQKLAVEVNKLREGAKVDLNEEVVKVTPKTDAAAPDAAPASPAKKDDKK</sequence>
<organism evidence="9 10">
    <name type="scientific">Candidatus Thiodictyon syntrophicum</name>
    <dbReference type="NCBI Taxonomy" id="1166950"/>
    <lineage>
        <taxon>Bacteria</taxon>
        <taxon>Pseudomonadati</taxon>
        <taxon>Pseudomonadota</taxon>
        <taxon>Gammaproteobacteria</taxon>
        <taxon>Chromatiales</taxon>
        <taxon>Chromatiaceae</taxon>
        <taxon>Thiodictyon</taxon>
    </lineage>
</organism>
<dbReference type="SUPFAM" id="SSF54534">
    <property type="entry name" value="FKBP-like"/>
    <property type="match status" value="1"/>
</dbReference>
<dbReference type="OrthoDB" id="14196at2"/>
<reference evidence="9 10" key="1">
    <citation type="submission" date="2017-03" db="EMBL/GenBank/DDBJ databases">
        <title>Complete genome sequence of Candidatus 'Thiodictyon syntrophicum' sp. nov. strain Cad16T, a photolithoautotroph purple sulfur bacterium isolated from an alpine meromictic lake.</title>
        <authorList>
            <person name="Luedin S.M."/>
            <person name="Pothier J.F."/>
            <person name="Danza F."/>
            <person name="Storelli N."/>
            <person name="Wittwer M."/>
            <person name="Tonolla M."/>
        </authorList>
    </citation>
    <scope>NUCLEOTIDE SEQUENCE [LARGE SCALE GENOMIC DNA]</scope>
    <source>
        <strain evidence="9 10">Cad16T</strain>
    </source>
</reference>
<evidence type="ECO:0000256" key="1">
    <source>
        <dbReference type="ARBA" id="ARBA00000971"/>
    </source>
</evidence>
<dbReference type="InterPro" id="IPR000297">
    <property type="entry name" value="PPIase_PpiC"/>
</dbReference>
<keyword evidence="10" id="KW-1185">Reference proteome</keyword>
<dbReference type="PANTHER" id="PTHR47245:SF2">
    <property type="entry name" value="PEPTIDYL-PROLYL CIS-TRANS ISOMERASE HP_0175-RELATED"/>
    <property type="match status" value="1"/>
</dbReference>
<dbReference type="AlphaFoldDB" id="A0A2K8UCW5"/>
<gene>
    <name evidence="9" type="ORF">THSYN_19480</name>
</gene>
<proteinExistence type="inferred from homology"/>
<keyword evidence="4 5" id="KW-0697">Rotamase</keyword>
<dbReference type="PROSITE" id="PS50198">
    <property type="entry name" value="PPIC_PPIASE_2"/>
    <property type="match status" value="1"/>
</dbReference>
<feature type="compositionally biased region" description="Low complexity" evidence="6">
    <location>
        <begin position="295"/>
        <end position="308"/>
    </location>
</feature>
<evidence type="ECO:0000259" key="8">
    <source>
        <dbReference type="PROSITE" id="PS50198"/>
    </source>
</evidence>
<comment type="catalytic activity">
    <reaction evidence="1">
        <text>[protein]-peptidylproline (omega=180) = [protein]-peptidylproline (omega=0)</text>
        <dbReference type="Rhea" id="RHEA:16237"/>
        <dbReference type="Rhea" id="RHEA-COMP:10747"/>
        <dbReference type="Rhea" id="RHEA-COMP:10748"/>
        <dbReference type="ChEBI" id="CHEBI:83833"/>
        <dbReference type="ChEBI" id="CHEBI:83834"/>
        <dbReference type="EC" id="5.2.1.8"/>
    </reaction>
</comment>
<feature type="domain" description="PpiC" evidence="8">
    <location>
        <begin position="154"/>
        <end position="245"/>
    </location>
</feature>
<dbReference type="PANTHER" id="PTHR47245">
    <property type="entry name" value="PEPTIDYLPROLYL ISOMERASE"/>
    <property type="match status" value="1"/>
</dbReference>
<protein>
    <recommendedName>
        <fullName evidence="3">peptidylprolyl isomerase</fullName>
        <ecNumber evidence="3">5.2.1.8</ecNumber>
    </recommendedName>
</protein>
<dbReference type="InterPro" id="IPR050245">
    <property type="entry name" value="PrsA_foldase"/>
</dbReference>
<accession>A0A2K8UCW5</accession>
<evidence type="ECO:0000313" key="9">
    <source>
        <dbReference type="EMBL" id="AUB82911.1"/>
    </source>
</evidence>
<dbReference type="Gene3D" id="3.10.50.40">
    <property type="match status" value="1"/>
</dbReference>
<dbReference type="RefSeq" id="WP_100920615.1">
    <property type="nucleotide sequence ID" value="NZ_CP020370.1"/>
</dbReference>
<keyword evidence="5 9" id="KW-0413">Isomerase</keyword>
<comment type="similarity">
    <text evidence="2">Belongs to the PpiC/parvulin rotamase family.</text>
</comment>
<evidence type="ECO:0000256" key="6">
    <source>
        <dbReference type="SAM" id="MobiDB-lite"/>
    </source>
</evidence>
<name>A0A2K8UCW5_9GAMM</name>
<dbReference type="InterPro" id="IPR027304">
    <property type="entry name" value="Trigger_fact/SurA_dom_sf"/>
</dbReference>
<dbReference type="Pfam" id="PF13145">
    <property type="entry name" value="Rotamase_2"/>
    <property type="match status" value="1"/>
</dbReference>
<dbReference type="EMBL" id="CP020370">
    <property type="protein sequence ID" value="AUB82911.1"/>
    <property type="molecule type" value="Genomic_DNA"/>
</dbReference>